<evidence type="ECO:0000313" key="2">
    <source>
        <dbReference type="EMBL" id="MBX60559.1"/>
    </source>
</evidence>
<feature type="chain" id="PRO_5015191757" description="Secreted protein" evidence="1">
    <location>
        <begin position="20"/>
        <end position="64"/>
    </location>
</feature>
<evidence type="ECO:0008006" key="3">
    <source>
        <dbReference type="Google" id="ProtNLM"/>
    </source>
</evidence>
<dbReference type="EMBL" id="GGEC01080075">
    <property type="protein sequence ID" value="MBX60559.1"/>
    <property type="molecule type" value="Transcribed_RNA"/>
</dbReference>
<protein>
    <recommendedName>
        <fullName evidence="3">Secreted protein</fullName>
    </recommendedName>
</protein>
<proteinExistence type="predicted"/>
<sequence length="64" mass="7141">MIRHILLLLLLRLSNFISAYTTSILIHPPISSASSDFNSPNIFSCILLSTWVPPPSLLPLQPRL</sequence>
<dbReference type="AlphaFoldDB" id="A0A2P2Q0Y5"/>
<keyword evidence="1" id="KW-0732">Signal</keyword>
<organism evidence="2">
    <name type="scientific">Rhizophora mucronata</name>
    <name type="common">Asiatic mangrove</name>
    <dbReference type="NCBI Taxonomy" id="61149"/>
    <lineage>
        <taxon>Eukaryota</taxon>
        <taxon>Viridiplantae</taxon>
        <taxon>Streptophyta</taxon>
        <taxon>Embryophyta</taxon>
        <taxon>Tracheophyta</taxon>
        <taxon>Spermatophyta</taxon>
        <taxon>Magnoliopsida</taxon>
        <taxon>eudicotyledons</taxon>
        <taxon>Gunneridae</taxon>
        <taxon>Pentapetalae</taxon>
        <taxon>rosids</taxon>
        <taxon>fabids</taxon>
        <taxon>Malpighiales</taxon>
        <taxon>Rhizophoraceae</taxon>
        <taxon>Rhizophora</taxon>
    </lineage>
</organism>
<reference evidence="2" key="1">
    <citation type="submission" date="2018-02" db="EMBL/GenBank/DDBJ databases">
        <title>Rhizophora mucronata_Transcriptome.</title>
        <authorList>
            <person name="Meera S.P."/>
            <person name="Sreeshan A."/>
            <person name="Augustine A."/>
        </authorList>
    </citation>
    <scope>NUCLEOTIDE SEQUENCE</scope>
    <source>
        <tissue evidence="2">Leaf</tissue>
    </source>
</reference>
<evidence type="ECO:0000256" key="1">
    <source>
        <dbReference type="SAM" id="SignalP"/>
    </source>
</evidence>
<name>A0A2P2Q0Y5_RHIMU</name>
<feature type="signal peptide" evidence="1">
    <location>
        <begin position="1"/>
        <end position="19"/>
    </location>
</feature>
<accession>A0A2P2Q0Y5</accession>